<dbReference type="EMBL" id="MSFO01000001">
    <property type="protein sequence ID" value="PLB54162.1"/>
    <property type="molecule type" value="Genomic_DNA"/>
</dbReference>
<accession>A0A2I2GMQ1</accession>
<gene>
    <name evidence="2" type="ORF">P170DRAFT_469626</name>
</gene>
<feature type="domain" description="Lipocalin-like" evidence="1">
    <location>
        <begin position="20"/>
        <end position="168"/>
    </location>
</feature>
<keyword evidence="3" id="KW-1185">Reference proteome</keyword>
<reference evidence="2 3" key="1">
    <citation type="submission" date="2016-12" db="EMBL/GenBank/DDBJ databases">
        <title>The genomes of Aspergillus section Nigri reveals drivers in fungal speciation.</title>
        <authorList>
            <consortium name="DOE Joint Genome Institute"/>
            <person name="Vesth T.C."/>
            <person name="Nybo J."/>
            <person name="Theobald S."/>
            <person name="Brandl J."/>
            <person name="Frisvad J.C."/>
            <person name="Nielsen K.F."/>
            <person name="Lyhne E.K."/>
            <person name="Kogle M.E."/>
            <person name="Kuo A."/>
            <person name="Riley R."/>
            <person name="Clum A."/>
            <person name="Nolan M."/>
            <person name="Lipzen A."/>
            <person name="Salamov A."/>
            <person name="Henrissat B."/>
            <person name="Wiebenga A."/>
            <person name="De Vries R.P."/>
            <person name="Grigoriev I.V."/>
            <person name="Mortensen U.H."/>
            <person name="Andersen M.R."/>
            <person name="Baker S.E."/>
        </authorList>
    </citation>
    <scope>NUCLEOTIDE SEQUENCE [LARGE SCALE GENOMIC DNA]</scope>
    <source>
        <strain evidence="2 3">IBT 23096</strain>
    </source>
</reference>
<dbReference type="VEuPathDB" id="FungiDB:P170DRAFT_469626"/>
<evidence type="ECO:0000259" key="1">
    <source>
        <dbReference type="Pfam" id="PF13924"/>
    </source>
</evidence>
<dbReference type="AlphaFoldDB" id="A0A2I2GMQ1"/>
<proteinExistence type="predicted"/>
<protein>
    <recommendedName>
        <fullName evidence="1">Lipocalin-like domain-containing protein</fullName>
    </recommendedName>
</protein>
<sequence>MSRTPTDPAAPSHPFNRRIVGVWSLVDFRTEALSSLPTRYPLGSNPQGLLMYHPNGFMSGHLMKSEESLHSSPTGILNLGCAGSDVIGASHWSMSYAGAYQVSDAQDSSPEDAAVISHSIHVTSNPQMMGTVQQRVACFNDRDLVLSTTELVDVEGIIIRPVLTWRRVQGCTE</sequence>
<dbReference type="GeneID" id="36560355"/>
<evidence type="ECO:0000313" key="3">
    <source>
        <dbReference type="Proteomes" id="UP000234275"/>
    </source>
</evidence>
<name>A0A2I2GMQ1_9EURO</name>
<dbReference type="OrthoDB" id="3904217at2759"/>
<dbReference type="InterPro" id="IPR024311">
    <property type="entry name" value="Lipocalin-like"/>
</dbReference>
<dbReference type="RefSeq" id="XP_024709464.1">
    <property type="nucleotide sequence ID" value="XM_024852657.1"/>
</dbReference>
<evidence type="ECO:0000313" key="2">
    <source>
        <dbReference type="EMBL" id="PLB54162.1"/>
    </source>
</evidence>
<comment type="caution">
    <text evidence="2">The sequence shown here is derived from an EMBL/GenBank/DDBJ whole genome shotgun (WGS) entry which is preliminary data.</text>
</comment>
<dbReference type="Pfam" id="PF13924">
    <property type="entry name" value="Lipocalin_5"/>
    <property type="match status" value="1"/>
</dbReference>
<organism evidence="2 3">
    <name type="scientific">Aspergillus steynii IBT 23096</name>
    <dbReference type="NCBI Taxonomy" id="1392250"/>
    <lineage>
        <taxon>Eukaryota</taxon>
        <taxon>Fungi</taxon>
        <taxon>Dikarya</taxon>
        <taxon>Ascomycota</taxon>
        <taxon>Pezizomycotina</taxon>
        <taxon>Eurotiomycetes</taxon>
        <taxon>Eurotiomycetidae</taxon>
        <taxon>Eurotiales</taxon>
        <taxon>Aspergillaceae</taxon>
        <taxon>Aspergillus</taxon>
        <taxon>Aspergillus subgen. Circumdati</taxon>
    </lineage>
</organism>
<dbReference type="Proteomes" id="UP000234275">
    <property type="component" value="Unassembled WGS sequence"/>
</dbReference>